<sequence>MLHARSSSLSYRRGLSKKYPLEERTWLGIPAALCGDRLTVGGHLTPARRTDPFLRRPADPEEEDDQRGGQQLPDEQDHPEHDVAAVAQRRAQVRLETTDIGTASPGGARESERQTDSETAQSTNRLSLMVTLTRTMVFTSAAVILTSRAQTRFTTRKRRLTPKKTRYRGSLWGEMHRQ</sequence>
<accession>A0A4Z2H3R5</accession>
<dbReference type="EMBL" id="SRLO01000332">
    <property type="protein sequence ID" value="TNN60507.1"/>
    <property type="molecule type" value="Genomic_DNA"/>
</dbReference>
<reference evidence="2 3" key="1">
    <citation type="submission" date="2019-03" db="EMBL/GenBank/DDBJ databases">
        <title>First draft genome of Liparis tanakae, snailfish: a comprehensive survey of snailfish specific genes.</title>
        <authorList>
            <person name="Kim W."/>
            <person name="Song I."/>
            <person name="Jeong J.-H."/>
            <person name="Kim D."/>
            <person name="Kim S."/>
            <person name="Ryu S."/>
            <person name="Song J.Y."/>
            <person name="Lee S.K."/>
        </authorList>
    </citation>
    <scope>NUCLEOTIDE SEQUENCE [LARGE SCALE GENOMIC DNA]</scope>
    <source>
        <tissue evidence="2">Muscle</tissue>
    </source>
</reference>
<comment type="caution">
    <text evidence="2">The sequence shown here is derived from an EMBL/GenBank/DDBJ whole genome shotgun (WGS) entry which is preliminary data.</text>
</comment>
<feature type="region of interest" description="Disordered" evidence="1">
    <location>
        <begin position="41"/>
        <end position="122"/>
    </location>
</feature>
<proteinExistence type="predicted"/>
<keyword evidence="3" id="KW-1185">Reference proteome</keyword>
<feature type="compositionally biased region" description="Basic and acidic residues" evidence="1">
    <location>
        <begin position="48"/>
        <end position="59"/>
    </location>
</feature>
<evidence type="ECO:0000256" key="1">
    <source>
        <dbReference type="SAM" id="MobiDB-lite"/>
    </source>
</evidence>
<protein>
    <submittedName>
        <fullName evidence="2">Uncharacterized protein</fullName>
    </submittedName>
</protein>
<organism evidence="2 3">
    <name type="scientific">Liparis tanakae</name>
    <name type="common">Tanaka's snailfish</name>
    <dbReference type="NCBI Taxonomy" id="230148"/>
    <lineage>
        <taxon>Eukaryota</taxon>
        <taxon>Metazoa</taxon>
        <taxon>Chordata</taxon>
        <taxon>Craniata</taxon>
        <taxon>Vertebrata</taxon>
        <taxon>Euteleostomi</taxon>
        <taxon>Actinopterygii</taxon>
        <taxon>Neopterygii</taxon>
        <taxon>Teleostei</taxon>
        <taxon>Neoteleostei</taxon>
        <taxon>Acanthomorphata</taxon>
        <taxon>Eupercaria</taxon>
        <taxon>Perciformes</taxon>
        <taxon>Cottioidei</taxon>
        <taxon>Cottales</taxon>
        <taxon>Liparidae</taxon>
        <taxon>Liparis</taxon>
    </lineage>
</organism>
<evidence type="ECO:0000313" key="3">
    <source>
        <dbReference type="Proteomes" id="UP000314294"/>
    </source>
</evidence>
<evidence type="ECO:0000313" key="2">
    <source>
        <dbReference type="EMBL" id="TNN60507.1"/>
    </source>
</evidence>
<dbReference type="Proteomes" id="UP000314294">
    <property type="component" value="Unassembled WGS sequence"/>
</dbReference>
<name>A0A4Z2H3R5_9TELE</name>
<gene>
    <name evidence="2" type="ORF">EYF80_029230</name>
</gene>
<dbReference type="AlphaFoldDB" id="A0A4Z2H3R5"/>